<accession>A0A0E9XBR6</accession>
<reference evidence="2" key="2">
    <citation type="journal article" date="2015" name="Fish Shellfish Immunol.">
        <title>Early steps in the European eel (Anguilla anguilla)-Vibrio vulnificus interaction in the gills: Role of the RtxA13 toxin.</title>
        <authorList>
            <person name="Callol A."/>
            <person name="Pajuelo D."/>
            <person name="Ebbesson L."/>
            <person name="Teles M."/>
            <person name="MacKenzie S."/>
            <person name="Amaro C."/>
        </authorList>
    </citation>
    <scope>NUCLEOTIDE SEQUENCE</scope>
</reference>
<dbReference type="EMBL" id="GBXM01008488">
    <property type="protein sequence ID" value="JAI00090.1"/>
    <property type="molecule type" value="Transcribed_RNA"/>
</dbReference>
<protein>
    <submittedName>
        <fullName evidence="2">Uncharacterized protein</fullName>
    </submittedName>
</protein>
<sequence length="57" mass="6482">MTSIHMIHLLRKRRRKRTTTQLYCSPVFNCAGCVVVLARRLAPVATLRITAAKNTRS</sequence>
<reference evidence="2" key="1">
    <citation type="submission" date="2014-11" db="EMBL/GenBank/DDBJ databases">
        <authorList>
            <person name="Amaro Gonzalez C."/>
        </authorList>
    </citation>
    <scope>NUCLEOTIDE SEQUENCE</scope>
</reference>
<keyword evidence="1" id="KW-0812">Transmembrane</keyword>
<keyword evidence="1" id="KW-0472">Membrane</keyword>
<organism evidence="2">
    <name type="scientific">Anguilla anguilla</name>
    <name type="common">European freshwater eel</name>
    <name type="synonym">Muraena anguilla</name>
    <dbReference type="NCBI Taxonomy" id="7936"/>
    <lineage>
        <taxon>Eukaryota</taxon>
        <taxon>Metazoa</taxon>
        <taxon>Chordata</taxon>
        <taxon>Craniata</taxon>
        <taxon>Vertebrata</taxon>
        <taxon>Euteleostomi</taxon>
        <taxon>Actinopterygii</taxon>
        <taxon>Neopterygii</taxon>
        <taxon>Teleostei</taxon>
        <taxon>Anguilliformes</taxon>
        <taxon>Anguillidae</taxon>
        <taxon>Anguilla</taxon>
    </lineage>
</organism>
<evidence type="ECO:0000256" key="1">
    <source>
        <dbReference type="SAM" id="Phobius"/>
    </source>
</evidence>
<proteinExistence type="predicted"/>
<feature type="transmembrane region" description="Helical" evidence="1">
    <location>
        <begin position="20"/>
        <end position="38"/>
    </location>
</feature>
<evidence type="ECO:0000313" key="2">
    <source>
        <dbReference type="EMBL" id="JAI00090.1"/>
    </source>
</evidence>
<dbReference type="AlphaFoldDB" id="A0A0E9XBR6"/>
<name>A0A0E9XBR6_ANGAN</name>
<keyword evidence="1" id="KW-1133">Transmembrane helix</keyword>